<dbReference type="Pfam" id="PF25562">
    <property type="entry name" value="CNBH_CNNM2_C"/>
    <property type="match status" value="1"/>
</dbReference>
<dbReference type="GO" id="GO:0015081">
    <property type="term" value="F:sodium ion transmembrane transporter activity"/>
    <property type="evidence" value="ECO:0007669"/>
    <property type="project" value="TreeGrafter"/>
</dbReference>
<dbReference type="GO" id="GO:0010960">
    <property type="term" value="P:magnesium ion homeostasis"/>
    <property type="evidence" value="ECO:0007669"/>
    <property type="project" value="InterPro"/>
</dbReference>
<evidence type="ECO:0000313" key="4">
    <source>
        <dbReference type="Proteomes" id="UP000694383"/>
    </source>
</evidence>
<dbReference type="PANTHER" id="PTHR12064:SF26">
    <property type="entry name" value="METAL TRANSPORTER CNNM4"/>
    <property type="match status" value="1"/>
</dbReference>
<evidence type="ECO:0000313" key="3">
    <source>
        <dbReference type="Ensembl" id="ENSOSIP00000046796.1"/>
    </source>
</evidence>
<evidence type="ECO:0000256" key="1">
    <source>
        <dbReference type="RuleBase" id="RU369091"/>
    </source>
</evidence>
<protein>
    <recommendedName>
        <fullName evidence="1">Metal transporter</fullName>
    </recommendedName>
</protein>
<accession>A0A8C8E2B2</accession>
<dbReference type="GO" id="GO:0005886">
    <property type="term" value="C:plasma membrane"/>
    <property type="evidence" value="ECO:0007669"/>
    <property type="project" value="UniProtKB-SubCell"/>
</dbReference>
<comment type="subcellular location">
    <subcellularLocation>
        <location evidence="1">Cell membrane</location>
        <topology evidence="1">Multi-pass membrane protein</topology>
    </subcellularLocation>
</comment>
<dbReference type="Gene3D" id="2.60.120.10">
    <property type="entry name" value="Jelly Rolls"/>
    <property type="match status" value="1"/>
</dbReference>
<dbReference type="InterPro" id="IPR018490">
    <property type="entry name" value="cNMP-bd_dom_sf"/>
</dbReference>
<evidence type="ECO:0000259" key="2">
    <source>
        <dbReference type="PROSITE" id="PS50042"/>
    </source>
</evidence>
<dbReference type="InterPro" id="IPR014710">
    <property type="entry name" value="RmlC-like_jellyroll"/>
</dbReference>
<feature type="domain" description="Cyclic nucleotide-binding" evidence="2">
    <location>
        <begin position="144"/>
        <end position="205"/>
    </location>
</feature>
<dbReference type="GeneTree" id="ENSGT00940000156317"/>
<dbReference type="Gene3D" id="3.10.580.10">
    <property type="entry name" value="CBS-domain"/>
    <property type="match status" value="1"/>
</dbReference>
<sequence length="329" mass="36994">MFPPPCSTVGMGFLGTSTAGRFEFDLSSSSGKSHLAIVQKVNNEGEGDPFYEVLGLVTLEDVIEEIIKSEILDESDLYTDNRNNKKVDSNKNKRDFSAFKHDIKLKISPQLMLAAHRFLATEVNLFSPFQIKEKVLLRILRHPDVIQELKFNESDKRSPQHFLYQRGKPVDYFILILQGRVEVEAGNENMKFETGPFSYYGVMALSTPSFPVCVFLTLLSCRSSEFRSPSHGGNLNRSASLSCTERAQESGSISGSQPQIPGTPFQYIPDFSVRALTDLQYVKVPAFNKLILDKIPELYPDWSDQSGVKFINALVNSYSKPFSQLLLQI</sequence>
<dbReference type="Ensembl" id="ENSOSIT00000049180.1">
    <property type="protein sequence ID" value="ENSOSIP00000046796.1"/>
    <property type="gene ID" value="ENSOSIG00000022155.1"/>
</dbReference>
<dbReference type="InterPro" id="IPR045095">
    <property type="entry name" value="ACDP"/>
</dbReference>
<comment type="similarity">
    <text evidence="1">Belongs to the ACDP family.</text>
</comment>
<dbReference type="AlphaFoldDB" id="A0A8C8E2B2"/>
<dbReference type="SUPFAM" id="SSF51206">
    <property type="entry name" value="cAMP-binding domain-like"/>
    <property type="match status" value="1"/>
</dbReference>
<dbReference type="InterPro" id="IPR000595">
    <property type="entry name" value="cNMP-bd_dom"/>
</dbReference>
<dbReference type="PANTHER" id="PTHR12064">
    <property type="entry name" value="METAL TRANSPORTER CNNM"/>
    <property type="match status" value="1"/>
</dbReference>
<proteinExistence type="inferred from homology"/>
<dbReference type="PROSITE" id="PS50042">
    <property type="entry name" value="CNMP_BINDING_3"/>
    <property type="match status" value="1"/>
</dbReference>
<dbReference type="GO" id="GO:0015095">
    <property type="term" value="F:magnesium ion transmembrane transporter activity"/>
    <property type="evidence" value="ECO:0007669"/>
    <property type="project" value="TreeGrafter"/>
</dbReference>
<dbReference type="Proteomes" id="UP000694383">
    <property type="component" value="Unplaced"/>
</dbReference>
<reference evidence="3" key="2">
    <citation type="submission" date="2025-09" db="UniProtKB">
        <authorList>
            <consortium name="Ensembl"/>
        </authorList>
    </citation>
    <scope>IDENTIFICATION</scope>
</reference>
<keyword evidence="4" id="KW-1185">Reference proteome</keyword>
<reference evidence="3" key="1">
    <citation type="submission" date="2025-08" db="UniProtKB">
        <authorList>
            <consortium name="Ensembl"/>
        </authorList>
    </citation>
    <scope>IDENTIFICATION</scope>
</reference>
<comment type="function">
    <text evidence="1">Metal transporter.</text>
</comment>
<organism evidence="3 4">
    <name type="scientific">Oryzias sinensis</name>
    <name type="common">Chinese medaka</name>
    <dbReference type="NCBI Taxonomy" id="183150"/>
    <lineage>
        <taxon>Eukaryota</taxon>
        <taxon>Metazoa</taxon>
        <taxon>Chordata</taxon>
        <taxon>Craniata</taxon>
        <taxon>Vertebrata</taxon>
        <taxon>Euteleostomi</taxon>
        <taxon>Actinopterygii</taxon>
        <taxon>Neopterygii</taxon>
        <taxon>Teleostei</taxon>
        <taxon>Neoteleostei</taxon>
        <taxon>Acanthomorphata</taxon>
        <taxon>Ovalentaria</taxon>
        <taxon>Atherinomorphae</taxon>
        <taxon>Beloniformes</taxon>
        <taxon>Adrianichthyidae</taxon>
        <taxon>Oryziinae</taxon>
        <taxon>Oryzias</taxon>
    </lineage>
</organism>
<name>A0A8C8E2B2_9TELE</name>
<dbReference type="InterPro" id="IPR046342">
    <property type="entry name" value="CBS_dom_sf"/>
</dbReference>